<accession>E2AKT2</accession>
<proteinExistence type="predicted"/>
<feature type="region of interest" description="Disordered" evidence="6">
    <location>
        <begin position="1"/>
        <end position="20"/>
    </location>
</feature>
<keyword evidence="9" id="KW-1185">Reference proteome</keyword>
<keyword evidence="3" id="KW-0805">Transcription regulation</keyword>
<dbReference type="Gene3D" id="1.10.10.60">
    <property type="entry name" value="Homeodomain-like"/>
    <property type="match status" value="1"/>
</dbReference>
<evidence type="ECO:0000313" key="8">
    <source>
        <dbReference type="EMBL" id="EFN65955.1"/>
    </source>
</evidence>
<keyword evidence="4" id="KW-0804">Transcription</keyword>
<feature type="domain" description="Myb-like" evidence="7">
    <location>
        <begin position="13"/>
        <end position="82"/>
    </location>
</feature>
<comment type="subunit">
    <text evidence="1">Self-associates forming complexes of several hundred monomers.</text>
</comment>
<dbReference type="Pfam" id="PF13873">
    <property type="entry name" value="Myb_DNA-bind_5"/>
    <property type="match status" value="1"/>
</dbReference>
<dbReference type="EMBL" id="GL440405">
    <property type="protein sequence ID" value="EFN65955.1"/>
    <property type="molecule type" value="Genomic_DNA"/>
</dbReference>
<dbReference type="InParanoid" id="E2AKT2"/>
<dbReference type="Proteomes" id="UP000000311">
    <property type="component" value="Unassembled WGS sequence"/>
</dbReference>
<evidence type="ECO:0000313" key="9">
    <source>
        <dbReference type="Proteomes" id="UP000000311"/>
    </source>
</evidence>
<evidence type="ECO:0000256" key="3">
    <source>
        <dbReference type="ARBA" id="ARBA00023015"/>
    </source>
</evidence>
<evidence type="ECO:0000256" key="4">
    <source>
        <dbReference type="ARBA" id="ARBA00023163"/>
    </source>
</evidence>
<dbReference type="AlphaFoldDB" id="E2AKT2"/>
<evidence type="ECO:0000259" key="7">
    <source>
        <dbReference type="PROSITE" id="PS50090"/>
    </source>
</evidence>
<dbReference type="PROSITE" id="PS50090">
    <property type="entry name" value="MYB_LIKE"/>
    <property type="match status" value="1"/>
</dbReference>
<feature type="compositionally biased region" description="Polar residues" evidence="6">
    <location>
        <begin position="232"/>
        <end position="245"/>
    </location>
</feature>
<organism evidence="9">
    <name type="scientific">Camponotus floridanus</name>
    <name type="common">Florida carpenter ant</name>
    <dbReference type="NCBI Taxonomy" id="104421"/>
    <lineage>
        <taxon>Eukaryota</taxon>
        <taxon>Metazoa</taxon>
        <taxon>Ecdysozoa</taxon>
        <taxon>Arthropoda</taxon>
        <taxon>Hexapoda</taxon>
        <taxon>Insecta</taxon>
        <taxon>Pterygota</taxon>
        <taxon>Neoptera</taxon>
        <taxon>Endopterygota</taxon>
        <taxon>Hymenoptera</taxon>
        <taxon>Apocrita</taxon>
        <taxon>Aculeata</taxon>
        <taxon>Formicoidea</taxon>
        <taxon>Formicidae</taxon>
        <taxon>Formicinae</taxon>
        <taxon>Camponotus</taxon>
    </lineage>
</organism>
<dbReference type="InterPro" id="IPR028002">
    <property type="entry name" value="Myb_DNA-bind_5"/>
</dbReference>
<protein>
    <recommendedName>
        <fullName evidence="2">Regulatory protein zeste</fullName>
    </recommendedName>
</protein>
<evidence type="ECO:0000256" key="1">
    <source>
        <dbReference type="ARBA" id="ARBA00011764"/>
    </source>
</evidence>
<feature type="region of interest" description="Disordered" evidence="6">
    <location>
        <begin position="206"/>
        <end position="245"/>
    </location>
</feature>
<name>E2AKT2_CAMFO</name>
<reference evidence="8 9" key="1">
    <citation type="journal article" date="2010" name="Science">
        <title>Genomic comparison of the ants Camponotus floridanus and Harpegnathos saltator.</title>
        <authorList>
            <person name="Bonasio R."/>
            <person name="Zhang G."/>
            <person name="Ye C."/>
            <person name="Mutti N.S."/>
            <person name="Fang X."/>
            <person name="Qin N."/>
            <person name="Donahue G."/>
            <person name="Yang P."/>
            <person name="Li Q."/>
            <person name="Li C."/>
            <person name="Zhang P."/>
            <person name="Huang Z."/>
            <person name="Berger S.L."/>
            <person name="Reinberg D."/>
            <person name="Wang J."/>
            <person name="Liebig J."/>
        </authorList>
    </citation>
    <scope>NUCLEOTIDE SEQUENCE [LARGE SCALE GENOMIC DNA]</scope>
    <source>
        <strain evidence="9">C129</strain>
    </source>
</reference>
<sequence length="245" mass="27795">MLPRHFPKEEEEESGRRRNQFTKDERLHLLNIMSQYAPLLDDTGASVFDRREIWRAIERDFHLAGFIGKTSAQLKKYWQNYKYHGRRAQAGVRKHSSATSKEAMEESLLHSGLPENRDNLEMGRITEESAAPCVSLRPEASPRNVVESGCRQRQIYGDNGTFFRKLSATTILSTDHKSEKPIGTDVIVSNTDAMDNSVTVSVICPERTSELSNRNQQPKRKREGDVPLDKASFQSSISVTSGDRI</sequence>
<gene>
    <name evidence="8" type="ORF">EAG_06000</name>
</gene>
<evidence type="ECO:0000256" key="5">
    <source>
        <dbReference type="ARBA" id="ARBA00025466"/>
    </source>
</evidence>
<evidence type="ECO:0000256" key="6">
    <source>
        <dbReference type="SAM" id="MobiDB-lite"/>
    </source>
</evidence>
<dbReference type="InterPro" id="IPR001005">
    <property type="entry name" value="SANT/Myb"/>
</dbReference>
<evidence type="ECO:0000256" key="2">
    <source>
        <dbReference type="ARBA" id="ARBA00016807"/>
    </source>
</evidence>
<comment type="function">
    <text evidence="5">Involved in transvection phenomena (= synapsis-dependent gene expression), where the synaptic pairing of chromosomes carrying genes with which zeste interacts influences the expression of these genes. Zeste binds to DNA and stimulates transcription from a nearby promoter.</text>
</comment>